<evidence type="ECO:0000256" key="3">
    <source>
        <dbReference type="ARBA" id="ARBA00005062"/>
    </source>
</evidence>
<keyword evidence="12 16" id="KW-0486">Methionine biosynthesis</keyword>
<comment type="caution">
    <text evidence="19">The sequence shown here is derived from an EMBL/GenBank/DDBJ whole genome shotgun (WGS) entry which is preliminary data.</text>
</comment>
<reference evidence="19 20" key="1">
    <citation type="submission" date="2020-08" db="EMBL/GenBank/DDBJ databases">
        <title>A Genomic Blueprint of the Chicken Gut Microbiome.</title>
        <authorList>
            <person name="Gilroy R."/>
            <person name="Ravi A."/>
            <person name="Getino M."/>
            <person name="Pursley I."/>
            <person name="Horton D.L."/>
            <person name="Alikhan N.-F."/>
            <person name="Baker D."/>
            <person name="Gharbi K."/>
            <person name="Hall N."/>
            <person name="Watson M."/>
            <person name="Adriaenssens E.M."/>
            <person name="Foster-Nyarko E."/>
            <person name="Jarju S."/>
            <person name="Secka A."/>
            <person name="Antonio M."/>
            <person name="Oren A."/>
            <person name="Chaudhuri R."/>
            <person name="La Ragione R.M."/>
            <person name="Hildebrand F."/>
            <person name="Pallen M.J."/>
        </authorList>
    </citation>
    <scope>NUCLEOTIDE SEQUENCE [LARGE SCALE GENOMIC DNA]</scope>
    <source>
        <strain evidence="19 20">Sa2CUA9</strain>
    </source>
</reference>
<dbReference type="InterPro" id="IPR016204">
    <property type="entry name" value="HDH"/>
</dbReference>
<dbReference type="InterPro" id="IPR036291">
    <property type="entry name" value="NAD(P)-bd_dom_sf"/>
</dbReference>
<dbReference type="CDD" id="cd04881">
    <property type="entry name" value="ACT_HSDH-Hom"/>
    <property type="match status" value="1"/>
</dbReference>
<proteinExistence type="inferred from homology"/>
<gene>
    <name evidence="19" type="ORF">H9641_00485</name>
</gene>
<dbReference type="PROSITE" id="PS51671">
    <property type="entry name" value="ACT"/>
    <property type="match status" value="1"/>
</dbReference>
<evidence type="ECO:0000256" key="2">
    <source>
        <dbReference type="ARBA" id="ARBA00005056"/>
    </source>
</evidence>
<keyword evidence="8 16" id="KW-0791">Threonine biosynthesis</keyword>
<evidence type="ECO:0000313" key="19">
    <source>
        <dbReference type="EMBL" id="MBD7979198.1"/>
    </source>
</evidence>
<dbReference type="InterPro" id="IPR002912">
    <property type="entry name" value="ACT_dom"/>
</dbReference>
<evidence type="ECO:0000256" key="7">
    <source>
        <dbReference type="ARBA" id="ARBA00022605"/>
    </source>
</evidence>
<evidence type="ECO:0000256" key="15">
    <source>
        <dbReference type="ARBA" id="ARBA00049031"/>
    </source>
</evidence>
<dbReference type="SUPFAM" id="SSF55021">
    <property type="entry name" value="ACT-like"/>
    <property type="match status" value="1"/>
</dbReference>
<comment type="catalytic activity">
    <reaction evidence="15">
        <text>L-homoserine + NAD(+) = L-aspartate 4-semialdehyde + NADH + H(+)</text>
        <dbReference type="Rhea" id="RHEA:15757"/>
        <dbReference type="ChEBI" id="CHEBI:15378"/>
        <dbReference type="ChEBI" id="CHEBI:57476"/>
        <dbReference type="ChEBI" id="CHEBI:57540"/>
        <dbReference type="ChEBI" id="CHEBI:57945"/>
        <dbReference type="ChEBI" id="CHEBI:537519"/>
        <dbReference type="EC" id="1.1.1.3"/>
    </reaction>
    <physiologicalReaction direction="right-to-left" evidence="15">
        <dbReference type="Rhea" id="RHEA:15759"/>
    </physiologicalReaction>
</comment>
<dbReference type="InterPro" id="IPR001342">
    <property type="entry name" value="HDH_cat"/>
</dbReference>
<evidence type="ECO:0000256" key="12">
    <source>
        <dbReference type="ARBA" id="ARBA00023167"/>
    </source>
</evidence>
<evidence type="ECO:0000256" key="1">
    <source>
        <dbReference type="ARBA" id="ARBA00001920"/>
    </source>
</evidence>
<keyword evidence="11" id="KW-0915">Sodium</keyword>
<organism evidence="19 20">
    <name type="scientific">Oerskovia merdavium</name>
    <dbReference type="NCBI Taxonomy" id="2762227"/>
    <lineage>
        <taxon>Bacteria</taxon>
        <taxon>Bacillati</taxon>
        <taxon>Actinomycetota</taxon>
        <taxon>Actinomycetes</taxon>
        <taxon>Micrococcales</taxon>
        <taxon>Cellulomonadaceae</taxon>
        <taxon>Oerskovia</taxon>
    </lineage>
</organism>
<comment type="catalytic activity">
    <reaction evidence="14">
        <text>L-homoserine + NADP(+) = L-aspartate 4-semialdehyde + NADPH + H(+)</text>
        <dbReference type="Rhea" id="RHEA:15761"/>
        <dbReference type="ChEBI" id="CHEBI:15378"/>
        <dbReference type="ChEBI" id="CHEBI:57476"/>
        <dbReference type="ChEBI" id="CHEBI:57783"/>
        <dbReference type="ChEBI" id="CHEBI:58349"/>
        <dbReference type="ChEBI" id="CHEBI:537519"/>
        <dbReference type="EC" id="1.1.1.3"/>
    </reaction>
    <physiologicalReaction direction="right-to-left" evidence="14">
        <dbReference type="Rhea" id="RHEA:15763"/>
    </physiologicalReaction>
</comment>
<sequence length="452" mass="45791">MGASQQEQGPLRVALLGCGVVGSEVARLLTQQAADLASRVGAPLELVGIAVRDASAPRPLAASVDRSLLTEDAEGLVARADIVIEVMGGIEPARALLLRAIESGAAVVTANKALLAEDGPTLYKAADTAGVDIYFEAAVAGAIPIVRPVRESLAGDHVRRILGIVNGTTNYVLDQMASTGMSFDAAVKQAQDLGYAEADPTADVEGFDAAAKAAILASLAFHTRVSLEDVAREGITSITADDVAWAAQTGHVIKLLAIAESVTGDDGAHGVSVRVHPALVPLAHPLAGVRGAFNAVFVEADAAGELMFYGRGAGGAPTASAVLGDVVSAARHRVLGGKGPEESTYAALPILPASTAVTRYQVRLAVDDRPGVLAQVAQVLASKGVSIEAVRQPSEPSVPGGDGAEDDGATGVAHLVITTHAAAEAALAATVDAIAVLEPVQEITSVLRVEGA</sequence>
<keyword evidence="9 16" id="KW-0521">NADP</keyword>
<dbReference type="PANTHER" id="PTHR43331">
    <property type="entry name" value="HOMOSERINE DEHYDROGENASE"/>
    <property type="match status" value="1"/>
</dbReference>
<evidence type="ECO:0000259" key="18">
    <source>
        <dbReference type="PROSITE" id="PS51671"/>
    </source>
</evidence>
<dbReference type="InterPro" id="IPR019811">
    <property type="entry name" value="HDH_CS"/>
</dbReference>
<keyword evidence="7 16" id="KW-0028">Amino-acid biosynthesis</keyword>
<dbReference type="EC" id="1.1.1.3" evidence="5 16"/>
<evidence type="ECO:0000256" key="6">
    <source>
        <dbReference type="ARBA" id="ARBA00013376"/>
    </source>
</evidence>
<accession>A0ABR8TUR8</accession>
<evidence type="ECO:0000256" key="13">
    <source>
        <dbReference type="ARBA" id="ARBA00044930"/>
    </source>
</evidence>
<dbReference type="Pfam" id="PF00742">
    <property type="entry name" value="Homoserine_dh"/>
    <property type="match status" value="1"/>
</dbReference>
<evidence type="ECO:0000256" key="5">
    <source>
        <dbReference type="ARBA" id="ARBA00013213"/>
    </source>
</evidence>
<comment type="function">
    <text evidence="13">Catalyzes the conversion of L-aspartate-beta-semialdehyde (L-Asa) to L-homoserine (L-Hse), the third step in the biosynthesis of threonine and methionine from aspartate.</text>
</comment>
<evidence type="ECO:0000256" key="9">
    <source>
        <dbReference type="ARBA" id="ARBA00022857"/>
    </source>
</evidence>
<dbReference type="InterPro" id="IPR045865">
    <property type="entry name" value="ACT-like_dom_sf"/>
</dbReference>
<keyword evidence="20" id="KW-1185">Reference proteome</keyword>
<dbReference type="SUPFAM" id="SSF55347">
    <property type="entry name" value="Glyceraldehyde-3-phosphate dehydrogenase-like, C-terminal domain"/>
    <property type="match status" value="1"/>
</dbReference>
<dbReference type="PROSITE" id="PS01042">
    <property type="entry name" value="HOMOSER_DHGENASE"/>
    <property type="match status" value="1"/>
</dbReference>
<evidence type="ECO:0000256" key="10">
    <source>
        <dbReference type="ARBA" id="ARBA00023002"/>
    </source>
</evidence>
<dbReference type="Gene3D" id="3.30.70.260">
    <property type="match status" value="1"/>
</dbReference>
<evidence type="ECO:0000256" key="16">
    <source>
        <dbReference type="RuleBase" id="RU000579"/>
    </source>
</evidence>
<comment type="cofactor">
    <cofactor evidence="1">
        <name>a metal cation</name>
        <dbReference type="ChEBI" id="CHEBI:25213"/>
    </cofactor>
</comment>
<dbReference type="Gene3D" id="3.30.360.10">
    <property type="entry name" value="Dihydrodipicolinate Reductase, domain 2"/>
    <property type="match status" value="1"/>
</dbReference>
<feature type="domain" description="ACT" evidence="18">
    <location>
        <begin position="361"/>
        <end position="452"/>
    </location>
</feature>
<dbReference type="Proteomes" id="UP000655570">
    <property type="component" value="Unassembled WGS sequence"/>
</dbReference>
<dbReference type="Gene3D" id="3.40.50.720">
    <property type="entry name" value="NAD(P)-binding Rossmann-like Domain"/>
    <property type="match status" value="1"/>
</dbReference>
<dbReference type="Pfam" id="PF03447">
    <property type="entry name" value="NAD_binding_3"/>
    <property type="match status" value="1"/>
</dbReference>
<dbReference type="EMBL" id="JACSQF010000001">
    <property type="protein sequence ID" value="MBD7979198.1"/>
    <property type="molecule type" value="Genomic_DNA"/>
</dbReference>
<dbReference type="SUPFAM" id="SSF51735">
    <property type="entry name" value="NAD(P)-binding Rossmann-fold domains"/>
    <property type="match status" value="1"/>
</dbReference>
<evidence type="ECO:0000313" key="20">
    <source>
        <dbReference type="Proteomes" id="UP000655570"/>
    </source>
</evidence>
<evidence type="ECO:0000256" key="4">
    <source>
        <dbReference type="ARBA" id="ARBA00006753"/>
    </source>
</evidence>
<comment type="similarity">
    <text evidence="4 17">Belongs to the homoserine dehydrogenase family.</text>
</comment>
<keyword evidence="10 16" id="KW-0560">Oxidoreductase</keyword>
<comment type="pathway">
    <text evidence="3 16">Amino-acid biosynthesis; L-methionine biosynthesis via de novo pathway; L-homoserine from L-aspartate: step 3/3.</text>
</comment>
<evidence type="ECO:0000256" key="17">
    <source>
        <dbReference type="RuleBase" id="RU004171"/>
    </source>
</evidence>
<dbReference type="NCBIfam" id="NF004976">
    <property type="entry name" value="PRK06349.1"/>
    <property type="match status" value="1"/>
</dbReference>
<evidence type="ECO:0000256" key="14">
    <source>
        <dbReference type="ARBA" id="ARBA00048841"/>
    </source>
</evidence>
<dbReference type="InterPro" id="IPR005106">
    <property type="entry name" value="Asp/hSer_DH_NAD-bd"/>
</dbReference>
<protein>
    <recommendedName>
        <fullName evidence="6 16">Homoserine dehydrogenase</fullName>
        <ecNumber evidence="5 16">1.1.1.3</ecNumber>
    </recommendedName>
</protein>
<evidence type="ECO:0000256" key="8">
    <source>
        <dbReference type="ARBA" id="ARBA00022697"/>
    </source>
</evidence>
<dbReference type="RefSeq" id="WP_191800021.1">
    <property type="nucleotide sequence ID" value="NZ_JACSQF010000001.1"/>
</dbReference>
<evidence type="ECO:0000256" key="11">
    <source>
        <dbReference type="ARBA" id="ARBA00023053"/>
    </source>
</evidence>
<dbReference type="PIRSF" id="PIRSF000098">
    <property type="entry name" value="Homoser_dehydrog"/>
    <property type="match status" value="1"/>
</dbReference>
<comment type="pathway">
    <text evidence="2 16">Amino-acid biosynthesis; L-threonine biosynthesis; L-threonine from L-aspartate: step 3/5.</text>
</comment>
<name>A0ABR8TUR8_9CELL</name>
<dbReference type="PANTHER" id="PTHR43331:SF1">
    <property type="entry name" value="HOMOSERINE DEHYDROGENASE"/>
    <property type="match status" value="1"/>
</dbReference>